<dbReference type="EMBL" id="JAHRIP010062856">
    <property type="protein sequence ID" value="MEQ2305414.1"/>
    <property type="molecule type" value="Genomic_DNA"/>
</dbReference>
<organism evidence="1 2">
    <name type="scientific">Ameca splendens</name>
    <dbReference type="NCBI Taxonomy" id="208324"/>
    <lineage>
        <taxon>Eukaryota</taxon>
        <taxon>Metazoa</taxon>
        <taxon>Chordata</taxon>
        <taxon>Craniata</taxon>
        <taxon>Vertebrata</taxon>
        <taxon>Euteleostomi</taxon>
        <taxon>Actinopterygii</taxon>
        <taxon>Neopterygii</taxon>
        <taxon>Teleostei</taxon>
        <taxon>Neoteleostei</taxon>
        <taxon>Acanthomorphata</taxon>
        <taxon>Ovalentaria</taxon>
        <taxon>Atherinomorphae</taxon>
        <taxon>Cyprinodontiformes</taxon>
        <taxon>Goodeidae</taxon>
        <taxon>Ameca</taxon>
    </lineage>
</organism>
<sequence length="111" mass="13177">MYQKHLCKIVKCNLQKNLLFNFWIIFLGKNKKKKAYYQRQNQENNFDISHCHPGEVEDLLFKQMLYQKSYKPPPVLKVRTKSKVKQALPKRLGREFTLNVGYVETNVAGWG</sequence>
<evidence type="ECO:0000313" key="1">
    <source>
        <dbReference type="EMBL" id="MEQ2305414.1"/>
    </source>
</evidence>
<comment type="caution">
    <text evidence="1">The sequence shown here is derived from an EMBL/GenBank/DDBJ whole genome shotgun (WGS) entry which is preliminary data.</text>
</comment>
<gene>
    <name evidence="1" type="ORF">AMECASPLE_037571</name>
</gene>
<keyword evidence="2" id="KW-1185">Reference proteome</keyword>
<dbReference type="Proteomes" id="UP001469553">
    <property type="component" value="Unassembled WGS sequence"/>
</dbReference>
<accession>A0ABV0ZGQ7</accession>
<proteinExistence type="predicted"/>
<reference evidence="1 2" key="1">
    <citation type="submission" date="2021-06" db="EMBL/GenBank/DDBJ databases">
        <authorList>
            <person name="Palmer J.M."/>
        </authorList>
    </citation>
    <scope>NUCLEOTIDE SEQUENCE [LARGE SCALE GENOMIC DNA]</scope>
    <source>
        <strain evidence="1 2">AS_MEX2019</strain>
        <tissue evidence="1">Muscle</tissue>
    </source>
</reference>
<evidence type="ECO:0000313" key="2">
    <source>
        <dbReference type="Proteomes" id="UP001469553"/>
    </source>
</evidence>
<protein>
    <submittedName>
        <fullName evidence="1">Uncharacterized protein</fullName>
    </submittedName>
</protein>
<name>A0ABV0ZGQ7_9TELE</name>